<comment type="caution">
    <text evidence="1">The sequence shown here is derived from an EMBL/GenBank/DDBJ whole genome shotgun (WGS) entry which is preliminary data.</text>
</comment>
<reference evidence="1 2" key="1">
    <citation type="submission" date="2018-11" db="EMBL/GenBank/DDBJ databases">
        <title>Draft genome analysis of Rheinheimera mesophila isolated from an industrial waste site.</title>
        <authorList>
            <person name="Yu Q."/>
            <person name="Qi Y."/>
            <person name="Zhang H."/>
            <person name="Lu Y."/>
            <person name="Pu J."/>
        </authorList>
    </citation>
    <scope>NUCLEOTIDE SEQUENCE [LARGE SCALE GENOMIC DNA]</scope>
    <source>
        <strain evidence="1 2">IITR13</strain>
    </source>
</reference>
<proteinExistence type="predicted"/>
<sequence length="343" mass="39015">MAKFYNSNRLHHLTKLMSLIAAVIVLSGCSDPAQSLMDDYAKRLGRTLALELQNPQPLDLQPLPSITATRADIAETSITLVELVATRACGLDVLLGERNSSLGKVMPPSQRLKYELQFLNQVQPCLTHPDITPDLQQKLIAISNEKRSQVYQHWQNFLLQDETLRQQLHPYRSLSEPNSVAGVAETIEALHSLLALQKSIVEQNWQQASEINPEQALEALYKANTLSQLQQSLRFSHNWLRGLNKQLEQVDLKAQCPAGRTSDKAEILNTILLQYFISKVQVYFAQTDGTYQQLYPLLQQLYQDTALAPSIQQRFEVPNNELKAELRRHVVWWKAVQQQCPKL</sequence>
<evidence type="ECO:0000313" key="2">
    <source>
        <dbReference type="Proteomes" id="UP000276260"/>
    </source>
</evidence>
<organism evidence="1 2">
    <name type="scientific">Rheinheimera mesophila</name>
    <dbReference type="NCBI Taxonomy" id="1547515"/>
    <lineage>
        <taxon>Bacteria</taxon>
        <taxon>Pseudomonadati</taxon>
        <taxon>Pseudomonadota</taxon>
        <taxon>Gammaproteobacteria</taxon>
        <taxon>Chromatiales</taxon>
        <taxon>Chromatiaceae</taxon>
        <taxon>Rheinheimera</taxon>
    </lineage>
</organism>
<name>A0A3P3QNU6_9GAMM</name>
<dbReference type="Proteomes" id="UP000276260">
    <property type="component" value="Unassembled WGS sequence"/>
</dbReference>
<evidence type="ECO:0000313" key="1">
    <source>
        <dbReference type="EMBL" id="RRJ22844.1"/>
    </source>
</evidence>
<dbReference type="AlphaFoldDB" id="A0A3P3QNU6"/>
<protein>
    <submittedName>
        <fullName evidence="1">DUF3080 family protein</fullName>
    </submittedName>
</protein>
<dbReference type="RefSeq" id="WP_082101850.1">
    <property type="nucleotide sequence ID" value="NZ_LAVS01000026.1"/>
</dbReference>
<dbReference type="EMBL" id="RRCF01000001">
    <property type="protein sequence ID" value="RRJ22844.1"/>
    <property type="molecule type" value="Genomic_DNA"/>
</dbReference>
<dbReference type="Pfam" id="PF11279">
    <property type="entry name" value="DUF3080"/>
    <property type="match status" value="1"/>
</dbReference>
<dbReference type="PROSITE" id="PS51257">
    <property type="entry name" value="PROKAR_LIPOPROTEIN"/>
    <property type="match status" value="1"/>
</dbReference>
<dbReference type="InterPro" id="IPR021431">
    <property type="entry name" value="DUF3080"/>
</dbReference>
<dbReference type="OrthoDB" id="5760979at2"/>
<accession>A0A3P3QNU6</accession>
<keyword evidence="2" id="KW-1185">Reference proteome</keyword>
<gene>
    <name evidence="1" type="ORF">EIK76_01805</name>
</gene>